<dbReference type="PANTHER" id="PTHR13904:SF0">
    <property type="entry name" value="U4_U6 SMALL NUCLEAR RIBONUCLEOPROTEIN PRP31"/>
    <property type="match status" value="1"/>
</dbReference>
<protein>
    <recommendedName>
        <fullName evidence="10">Nop domain-containing protein</fullName>
    </recommendedName>
</protein>
<evidence type="ECO:0000256" key="1">
    <source>
        <dbReference type="ARBA" id="ARBA00004123"/>
    </source>
</evidence>
<proteinExistence type="inferred from homology"/>
<feature type="region of interest" description="Disordered" evidence="9">
    <location>
        <begin position="481"/>
        <end position="505"/>
    </location>
</feature>
<evidence type="ECO:0000256" key="6">
    <source>
        <dbReference type="ARBA" id="ARBA00023187"/>
    </source>
</evidence>
<dbReference type="GO" id="GO:0003723">
    <property type="term" value="F:RNA binding"/>
    <property type="evidence" value="ECO:0007669"/>
    <property type="project" value="UniProtKB-KW"/>
</dbReference>
<comment type="similarity">
    <text evidence="2">Belongs to the PRP31 family.</text>
</comment>
<feature type="compositionally biased region" description="Polar residues" evidence="9">
    <location>
        <begin position="35"/>
        <end position="52"/>
    </location>
</feature>
<sequence>MATIADELLNDFESDEEEQEEEQNDAFLADGGNTEMPTTGLTMPTGAYQANGSMELEGDEEEPDDADMEGTVPDHIKMEGQEDEEETKARVEKMQLQKVTDVRSVAGLMKLLQPVIERIEHYKNLPPDKQTKNIGSIEDNPEYKLLTLSNTLSTSIDGEIVLVHKFIRDHYSVRYPELETLIVNPLDYAKTVAIIGNGPMESLEQVVDSSDNVVGKTLRQVLDKPSLMVVTLEATTTRGVPLSDPELAAVRTACEMTLHLDKAKKTLTEYVQSRMSMFAPNLTTLIGSLTAAQLLNYAGGITGLAKTPSCNIPPLGSKKNTGATGLASNVGIRHQGFLYNNDIIRDVQTDLKVQAMRILSAKIVLAARVDQAHQAAAGEQGLEFYDQVQKRISKLSEAPPNKGVRALPAPDDKPARKRGGRRARKAKEATAMTDLRKAQNRMAFGKEEAEVGYGNSDGTKGMGMIGAQDDGRIRATQIDQRTRAKLSKKNPGWGGTTPAMGGTSTSLRGFGGTTSMLKGSAGLRTTGVGSGLRTQIGSATGGMTSTVAFTPVQGLELVDPKMRAERERKMKAEEDRWFKGGTFTQIGSGAANGSGAGEAKVDSAGFKIPALPGVKKTKQEG</sequence>
<organism evidence="11 12">
    <name type="scientific">Friedmanniomyces endolithicus</name>
    <dbReference type="NCBI Taxonomy" id="329885"/>
    <lineage>
        <taxon>Eukaryota</taxon>
        <taxon>Fungi</taxon>
        <taxon>Dikarya</taxon>
        <taxon>Ascomycota</taxon>
        <taxon>Pezizomycotina</taxon>
        <taxon>Dothideomycetes</taxon>
        <taxon>Dothideomycetidae</taxon>
        <taxon>Mycosphaerellales</taxon>
        <taxon>Teratosphaeriaceae</taxon>
        <taxon>Friedmanniomyces</taxon>
    </lineage>
</organism>
<dbReference type="FunFam" id="1.10.246.90:FF:000002">
    <property type="entry name" value="U4/U6 small nuclear ribonucleoprotein Prp31"/>
    <property type="match status" value="1"/>
</dbReference>
<evidence type="ECO:0000256" key="2">
    <source>
        <dbReference type="ARBA" id="ARBA00005572"/>
    </source>
</evidence>
<dbReference type="PANTHER" id="PTHR13904">
    <property type="entry name" value="PRE-MRNA SPLICING FACTOR PRP31"/>
    <property type="match status" value="1"/>
</dbReference>
<name>A0A4U0V282_9PEZI</name>
<evidence type="ECO:0000256" key="8">
    <source>
        <dbReference type="ARBA" id="ARBA00023274"/>
    </source>
</evidence>
<dbReference type="InterPro" id="IPR012976">
    <property type="entry name" value="NOSIC"/>
</dbReference>
<dbReference type="PROSITE" id="PS51358">
    <property type="entry name" value="NOP"/>
    <property type="match status" value="1"/>
</dbReference>
<comment type="subcellular location">
    <subcellularLocation>
        <location evidence="1">Nucleus</location>
    </subcellularLocation>
</comment>
<dbReference type="SUPFAM" id="SSF89124">
    <property type="entry name" value="Nop domain"/>
    <property type="match status" value="1"/>
</dbReference>
<dbReference type="Pfam" id="PF09785">
    <property type="entry name" value="Prp31_C"/>
    <property type="match status" value="1"/>
</dbReference>
<dbReference type="InterPro" id="IPR027105">
    <property type="entry name" value="Prp31"/>
</dbReference>
<evidence type="ECO:0000256" key="4">
    <source>
        <dbReference type="ARBA" id="ARBA00022728"/>
    </source>
</evidence>
<dbReference type="InterPro" id="IPR042239">
    <property type="entry name" value="Nop_C"/>
</dbReference>
<dbReference type="GO" id="GO:0071011">
    <property type="term" value="C:precatalytic spliceosome"/>
    <property type="evidence" value="ECO:0007669"/>
    <property type="project" value="TreeGrafter"/>
</dbReference>
<dbReference type="InterPro" id="IPR036070">
    <property type="entry name" value="Nop_dom_sf"/>
</dbReference>
<feature type="compositionally biased region" description="Acidic residues" evidence="9">
    <location>
        <begin position="56"/>
        <end position="68"/>
    </location>
</feature>
<keyword evidence="4" id="KW-0747">Spliceosome</keyword>
<evidence type="ECO:0000313" key="12">
    <source>
        <dbReference type="Proteomes" id="UP000310066"/>
    </source>
</evidence>
<keyword evidence="7" id="KW-0539">Nucleus</keyword>
<dbReference type="GO" id="GO:0000244">
    <property type="term" value="P:spliceosomal tri-snRNP complex assembly"/>
    <property type="evidence" value="ECO:0007669"/>
    <property type="project" value="InterPro"/>
</dbReference>
<evidence type="ECO:0000259" key="10">
    <source>
        <dbReference type="PROSITE" id="PS51358"/>
    </source>
</evidence>
<comment type="caution">
    <text evidence="11">The sequence shown here is derived from an EMBL/GenBank/DDBJ whole genome shotgun (WGS) entry which is preliminary data.</text>
</comment>
<feature type="compositionally biased region" description="Acidic residues" evidence="9">
    <location>
        <begin position="8"/>
        <end position="24"/>
    </location>
</feature>
<dbReference type="Proteomes" id="UP000310066">
    <property type="component" value="Unassembled WGS sequence"/>
</dbReference>
<dbReference type="EMBL" id="NAJP01000022">
    <property type="protein sequence ID" value="TKA42644.1"/>
    <property type="molecule type" value="Genomic_DNA"/>
</dbReference>
<evidence type="ECO:0000256" key="5">
    <source>
        <dbReference type="ARBA" id="ARBA00022884"/>
    </source>
</evidence>
<evidence type="ECO:0000256" key="9">
    <source>
        <dbReference type="SAM" id="MobiDB-lite"/>
    </source>
</evidence>
<dbReference type="FunFam" id="1.10.287.4070:FF:000003">
    <property type="entry name" value="U4/U6 small nuclear ribonucleoprotein PRP31"/>
    <property type="match status" value="1"/>
</dbReference>
<dbReference type="GO" id="GO:0046540">
    <property type="term" value="C:U4/U6 x U5 tri-snRNP complex"/>
    <property type="evidence" value="ECO:0007669"/>
    <property type="project" value="InterPro"/>
</dbReference>
<keyword evidence="3" id="KW-0507">mRNA processing</keyword>
<dbReference type="Pfam" id="PF01798">
    <property type="entry name" value="Nop"/>
    <property type="match status" value="1"/>
</dbReference>
<feature type="domain" description="Nop" evidence="10">
    <location>
        <begin position="278"/>
        <end position="397"/>
    </location>
</feature>
<dbReference type="Gene3D" id="1.10.246.90">
    <property type="entry name" value="Nop domain"/>
    <property type="match status" value="1"/>
</dbReference>
<keyword evidence="5" id="KW-0694">RNA-binding</keyword>
<evidence type="ECO:0000256" key="3">
    <source>
        <dbReference type="ARBA" id="ARBA00022664"/>
    </source>
</evidence>
<keyword evidence="6" id="KW-0508">mRNA splicing</keyword>
<evidence type="ECO:0000313" key="11">
    <source>
        <dbReference type="EMBL" id="TKA42644.1"/>
    </source>
</evidence>
<keyword evidence="8" id="KW-0687">Ribonucleoprotein</keyword>
<gene>
    <name evidence="11" type="ORF">B0A54_07487</name>
</gene>
<dbReference type="InterPro" id="IPR002687">
    <property type="entry name" value="Nop_dom"/>
</dbReference>
<dbReference type="Gene3D" id="1.10.287.4070">
    <property type="match status" value="1"/>
</dbReference>
<dbReference type="SMART" id="SM00931">
    <property type="entry name" value="NOSIC"/>
    <property type="match status" value="1"/>
</dbReference>
<accession>A0A4U0V282</accession>
<dbReference type="InterPro" id="IPR019175">
    <property type="entry name" value="Prp31_C"/>
</dbReference>
<dbReference type="AlphaFoldDB" id="A0A4U0V282"/>
<feature type="region of interest" description="Disordered" evidence="9">
    <location>
        <begin position="1"/>
        <end position="72"/>
    </location>
</feature>
<reference evidence="11 12" key="1">
    <citation type="submission" date="2017-03" db="EMBL/GenBank/DDBJ databases">
        <title>Genomes of endolithic fungi from Antarctica.</title>
        <authorList>
            <person name="Coleine C."/>
            <person name="Masonjones S."/>
            <person name="Stajich J.E."/>
        </authorList>
    </citation>
    <scope>NUCLEOTIDE SEQUENCE [LARGE SCALE GENOMIC DNA]</scope>
    <source>
        <strain evidence="11 12">CCFEE 5311</strain>
    </source>
</reference>
<feature type="compositionally biased region" description="Basic residues" evidence="9">
    <location>
        <begin position="415"/>
        <end position="425"/>
    </location>
</feature>
<dbReference type="OrthoDB" id="4771285at2759"/>
<feature type="region of interest" description="Disordered" evidence="9">
    <location>
        <begin position="397"/>
        <end position="428"/>
    </location>
</feature>
<dbReference type="STRING" id="329885.A0A4U0V282"/>
<dbReference type="GO" id="GO:0005687">
    <property type="term" value="C:U4 snRNP"/>
    <property type="evidence" value="ECO:0007669"/>
    <property type="project" value="TreeGrafter"/>
</dbReference>
<evidence type="ECO:0000256" key="7">
    <source>
        <dbReference type="ARBA" id="ARBA00023242"/>
    </source>
</evidence>